<dbReference type="PANTHER" id="PTHR13390">
    <property type="entry name" value="LIPASE"/>
    <property type="match status" value="1"/>
</dbReference>
<dbReference type="InterPro" id="IPR019363">
    <property type="entry name" value="LDAH"/>
</dbReference>
<dbReference type="AlphaFoldDB" id="A0ABD0XXE0"/>
<dbReference type="GO" id="GO:0005811">
    <property type="term" value="C:lipid droplet"/>
    <property type="evidence" value="ECO:0007669"/>
    <property type="project" value="UniProtKB-SubCell"/>
</dbReference>
<organism evidence="10 11">
    <name type="scientific">Ranatra chinensis</name>
    <dbReference type="NCBI Taxonomy" id="642074"/>
    <lineage>
        <taxon>Eukaryota</taxon>
        <taxon>Metazoa</taxon>
        <taxon>Ecdysozoa</taxon>
        <taxon>Arthropoda</taxon>
        <taxon>Hexapoda</taxon>
        <taxon>Insecta</taxon>
        <taxon>Pterygota</taxon>
        <taxon>Neoptera</taxon>
        <taxon>Paraneoptera</taxon>
        <taxon>Hemiptera</taxon>
        <taxon>Heteroptera</taxon>
        <taxon>Panheteroptera</taxon>
        <taxon>Nepomorpha</taxon>
        <taxon>Nepidae</taxon>
        <taxon>Ranatrinae</taxon>
        <taxon>Ranatra</taxon>
    </lineage>
</organism>
<dbReference type="Proteomes" id="UP001558652">
    <property type="component" value="Unassembled WGS sequence"/>
</dbReference>
<name>A0ABD0XXE0_9HEMI</name>
<evidence type="ECO:0000256" key="9">
    <source>
        <dbReference type="SAM" id="Phobius"/>
    </source>
</evidence>
<keyword evidence="9" id="KW-0472">Membrane</keyword>
<comment type="similarity">
    <text evidence="2">Belongs to the AB hydrolase superfamily. LDAH family.</text>
</comment>
<keyword evidence="5" id="KW-0378">Hydrolase</keyword>
<dbReference type="PANTHER" id="PTHR13390:SF0">
    <property type="entry name" value="LIPID DROPLET-ASSOCIATED HYDROLASE"/>
    <property type="match status" value="1"/>
</dbReference>
<dbReference type="InterPro" id="IPR029058">
    <property type="entry name" value="AB_hydrolase_fold"/>
</dbReference>
<evidence type="ECO:0000256" key="4">
    <source>
        <dbReference type="ARBA" id="ARBA00022677"/>
    </source>
</evidence>
<evidence type="ECO:0000256" key="5">
    <source>
        <dbReference type="ARBA" id="ARBA00022801"/>
    </source>
</evidence>
<dbReference type="Pfam" id="PF10230">
    <property type="entry name" value="LIDHydrolase"/>
    <property type="match status" value="1"/>
</dbReference>
<comment type="subcellular location">
    <subcellularLocation>
        <location evidence="1">Lipid droplet</location>
    </subcellularLocation>
</comment>
<evidence type="ECO:0000256" key="1">
    <source>
        <dbReference type="ARBA" id="ARBA00004502"/>
    </source>
</evidence>
<proteinExistence type="inferred from homology"/>
<gene>
    <name evidence="10" type="ORF">AAG570_005421</name>
</gene>
<evidence type="ECO:0000256" key="3">
    <source>
        <dbReference type="ARBA" id="ARBA00019242"/>
    </source>
</evidence>
<evidence type="ECO:0000256" key="2">
    <source>
        <dbReference type="ARBA" id="ARBA00008300"/>
    </source>
</evidence>
<keyword evidence="9" id="KW-0812">Transmembrane</keyword>
<comment type="catalytic activity">
    <reaction evidence="8">
        <text>a cholesterol ester + H2O = cholesterol + a fatty acid + H(+)</text>
        <dbReference type="Rhea" id="RHEA:36403"/>
        <dbReference type="ChEBI" id="CHEBI:15377"/>
        <dbReference type="ChEBI" id="CHEBI:15378"/>
        <dbReference type="ChEBI" id="CHEBI:16113"/>
        <dbReference type="ChEBI" id="CHEBI:17002"/>
        <dbReference type="ChEBI" id="CHEBI:28868"/>
        <dbReference type="EC" id="3.1.1.13"/>
    </reaction>
    <physiologicalReaction direction="left-to-right" evidence="8">
        <dbReference type="Rhea" id="RHEA:36404"/>
    </physiologicalReaction>
</comment>
<accession>A0ABD0XXE0</accession>
<keyword evidence="11" id="KW-1185">Reference proteome</keyword>
<dbReference type="EMBL" id="JBFDAA010000018">
    <property type="protein sequence ID" value="KAL1115926.1"/>
    <property type="molecule type" value="Genomic_DNA"/>
</dbReference>
<evidence type="ECO:0000256" key="8">
    <source>
        <dbReference type="ARBA" id="ARBA00049527"/>
    </source>
</evidence>
<keyword evidence="4" id="KW-0551">Lipid droplet</keyword>
<comment type="caution">
    <text evidence="10">The sequence shown here is derived from an EMBL/GenBank/DDBJ whole genome shotgun (WGS) entry which is preliminary data.</text>
</comment>
<feature type="transmembrane region" description="Helical" evidence="9">
    <location>
        <begin position="160"/>
        <end position="180"/>
    </location>
</feature>
<dbReference type="SUPFAM" id="SSF53474">
    <property type="entry name" value="alpha/beta-Hydrolases"/>
    <property type="match status" value="1"/>
</dbReference>
<evidence type="ECO:0000313" key="11">
    <source>
        <dbReference type="Proteomes" id="UP001558652"/>
    </source>
</evidence>
<keyword evidence="9" id="KW-1133">Transmembrane helix</keyword>
<evidence type="ECO:0000256" key="7">
    <source>
        <dbReference type="ARBA" id="ARBA00039150"/>
    </source>
</evidence>
<evidence type="ECO:0000313" key="10">
    <source>
        <dbReference type="EMBL" id="KAL1115926.1"/>
    </source>
</evidence>
<dbReference type="GO" id="GO:0004771">
    <property type="term" value="F:sterol ester esterase activity"/>
    <property type="evidence" value="ECO:0007669"/>
    <property type="project" value="UniProtKB-EC"/>
</dbReference>
<protein>
    <recommendedName>
        <fullName evidence="3">Lipid droplet-associated hydrolase</fullName>
        <ecNumber evidence="7">3.1.1.13</ecNumber>
    </recommendedName>
    <alternativeName>
        <fullName evidence="6">Lipid droplet-associated serine hydrolase</fullName>
    </alternativeName>
</protein>
<sequence>MKEGWVTLNGVPTHVVTWGGWIENDFESDSVVLCITGNPGVVDFYKTFLSSLQPHVNAPVWVINFAGCEIPEDVGSLPSLKQNSHLYNLAGQVEHKYSFIRQYVPQDKKLFIIGHSVGGKIIVELLKREDVRSQLAKAYLMFPTLEHISKSFNGKIVMSFLRHFIPVIIFLTFIFSMFPVKLRMFLFWIYFLMTGKWSVDDDCLQGCLKLVQPKPIRSVFFLAMDEMYQIKELDYEVLRDYGHKVNCYYSPTDGWAPLWNYENIKKNCPSVNAILFDKYIHAFVLTTPKEVAFELSREINEERKKN</sequence>
<dbReference type="EC" id="3.1.1.13" evidence="7"/>
<dbReference type="Gene3D" id="3.40.50.1820">
    <property type="entry name" value="alpha/beta hydrolase"/>
    <property type="match status" value="1"/>
</dbReference>
<evidence type="ECO:0000256" key="6">
    <source>
        <dbReference type="ARBA" id="ARBA00031924"/>
    </source>
</evidence>
<reference evidence="10 11" key="1">
    <citation type="submission" date="2024-07" db="EMBL/GenBank/DDBJ databases">
        <title>Chromosome-level genome assembly of the water stick insect Ranatra chinensis (Heteroptera: Nepidae).</title>
        <authorList>
            <person name="Liu X."/>
        </authorList>
    </citation>
    <scope>NUCLEOTIDE SEQUENCE [LARGE SCALE GENOMIC DNA]</scope>
    <source>
        <strain evidence="10">Cailab_2021Rc</strain>
        <tissue evidence="10">Muscle</tissue>
    </source>
</reference>